<dbReference type="OrthoDB" id="961302at2"/>
<reference evidence="2 3" key="1">
    <citation type="submission" date="2016-10" db="EMBL/GenBank/DDBJ databases">
        <authorList>
            <person name="de Groot N.N."/>
        </authorList>
    </citation>
    <scope>NUCLEOTIDE SEQUENCE [LARGE SCALE GENOMIC DNA]</scope>
    <source>
        <strain evidence="2 3">DSM 18610</strain>
    </source>
</reference>
<dbReference type="Proteomes" id="UP000199572">
    <property type="component" value="Unassembled WGS sequence"/>
</dbReference>
<dbReference type="InterPro" id="IPR001387">
    <property type="entry name" value="Cro/C1-type_HTH"/>
</dbReference>
<evidence type="ECO:0000313" key="2">
    <source>
        <dbReference type="EMBL" id="SER01810.1"/>
    </source>
</evidence>
<dbReference type="InterPro" id="IPR010982">
    <property type="entry name" value="Lambda_DNA-bd_dom_sf"/>
</dbReference>
<dbReference type="STRING" id="390241.SAMN04488023_103118"/>
<feature type="domain" description="HTH cro/C1-type" evidence="1">
    <location>
        <begin position="69"/>
        <end position="117"/>
    </location>
</feature>
<dbReference type="GO" id="GO:0003677">
    <property type="term" value="F:DNA binding"/>
    <property type="evidence" value="ECO:0007669"/>
    <property type="project" value="InterPro"/>
</dbReference>
<evidence type="ECO:0000259" key="1">
    <source>
        <dbReference type="PROSITE" id="PS50943"/>
    </source>
</evidence>
<dbReference type="Pfam" id="PF01381">
    <property type="entry name" value="HTH_3"/>
    <property type="match status" value="1"/>
</dbReference>
<dbReference type="EMBL" id="FOGG01000003">
    <property type="protein sequence ID" value="SER01810.1"/>
    <property type="molecule type" value="Genomic_DNA"/>
</dbReference>
<sequence length="121" mass="13699">MNIIKKESDYNAVMAKIDSLMSKGSHNVSKEELAEIRTLALTAQAYEQEKYTVPPPDTLVGMIEMKMYEMKLKQKDLAEKLNVSTAKLSLIMNGKQKADVEFLKSVYTQLNVDAEFILQHA</sequence>
<dbReference type="Gene3D" id="1.10.260.40">
    <property type="entry name" value="lambda repressor-like DNA-binding domains"/>
    <property type="match status" value="1"/>
</dbReference>
<gene>
    <name evidence="2" type="ORF">SAMN04488023_103118</name>
</gene>
<proteinExistence type="predicted"/>
<evidence type="ECO:0000313" key="3">
    <source>
        <dbReference type="Proteomes" id="UP000199572"/>
    </source>
</evidence>
<dbReference type="RefSeq" id="WP_090881519.1">
    <property type="nucleotide sequence ID" value="NZ_FOGG01000003.1"/>
</dbReference>
<keyword evidence="3" id="KW-1185">Reference proteome</keyword>
<dbReference type="SUPFAM" id="SSF47413">
    <property type="entry name" value="lambda repressor-like DNA-binding domains"/>
    <property type="match status" value="1"/>
</dbReference>
<name>A0A1H9KRN1_9SPHI</name>
<accession>A0A1H9KRN1</accession>
<dbReference type="AlphaFoldDB" id="A0A1H9KRN1"/>
<organism evidence="2 3">
    <name type="scientific">Pedobacter rhizosphaerae</name>
    <dbReference type="NCBI Taxonomy" id="390241"/>
    <lineage>
        <taxon>Bacteria</taxon>
        <taxon>Pseudomonadati</taxon>
        <taxon>Bacteroidota</taxon>
        <taxon>Sphingobacteriia</taxon>
        <taxon>Sphingobacteriales</taxon>
        <taxon>Sphingobacteriaceae</taxon>
        <taxon>Pedobacter</taxon>
    </lineage>
</organism>
<protein>
    <submittedName>
        <fullName evidence="2">Helix-turn-helix</fullName>
    </submittedName>
</protein>
<dbReference type="CDD" id="cd00093">
    <property type="entry name" value="HTH_XRE"/>
    <property type="match status" value="1"/>
</dbReference>
<dbReference type="PROSITE" id="PS50943">
    <property type="entry name" value="HTH_CROC1"/>
    <property type="match status" value="1"/>
</dbReference>
<dbReference type="SMART" id="SM00530">
    <property type="entry name" value="HTH_XRE"/>
    <property type="match status" value="1"/>
</dbReference>